<dbReference type="Proteomes" id="UP000287166">
    <property type="component" value="Unassembled WGS sequence"/>
</dbReference>
<dbReference type="OrthoDB" id="3257981at2759"/>
<dbReference type="InParanoid" id="A0A401GRS6"/>
<protein>
    <submittedName>
        <fullName evidence="2">Glucan endo-1,3-alpha-glucosidase agn1</fullName>
    </submittedName>
</protein>
<dbReference type="InterPro" id="IPR005197">
    <property type="entry name" value="Glyco_hydro_71"/>
</dbReference>
<gene>
    <name evidence="2" type="ORF">SCP_0701090</name>
</gene>
<dbReference type="AlphaFoldDB" id="A0A401GRS6"/>
<evidence type="ECO:0000313" key="2">
    <source>
        <dbReference type="EMBL" id="GBE84927.1"/>
    </source>
</evidence>
<feature type="signal peptide" evidence="1">
    <location>
        <begin position="1"/>
        <end position="20"/>
    </location>
</feature>
<organism evidence="2 3">
    <name type="scientific">Sparassis crispa</name>
    <dbReference type="NCBI Taxonomy" id="139825"/>
    <lineage>
        <taxon>Eukaryota</taxon>
        <taxon>Fungi</taxon>
        <taxon>Dikarya</taxon>
        <taxon>Basidiomycota</taxon>
        <taxon>Agaricomycotina</taxon>
        <taxon>Agaricomycetes</taxon>
        <taxon>Polyporales</taxon>
        <taxon>Sparassidaceae</taxon>
        <taxon>Sparassis</taxon>
    </lineage>
</organism>
<dbReference type="EMBL" id="BFAD01000007">
    <property type="protein sequence ID" value="GBE84927.1"/>
    <property type="molecule type" value="Genomic_DNA"/>
</dbReference>
<dbReference type="GeneID" id="38781844"/>
<comment type="caution">
    <text evidence="2">The sequence shown here is derived from an EMBL/GenBank/DDBJ whole genome shotgun (WGS) entry which is preliminary data.</text>
</comment>
<evidence type="ECO:0000256" key="1">
    <source>
        <dbReference type="SAM" id="SignalP"/>
    </source>
</evidence>
<reference evidence="2 3" key="1">
    <citation type="journal article" date="2018" name="Sci. Rep.">
        <title>Genome sequence of the cauliflower mushroom Sparassis crispa (Hanabiratake) and its association with beneficial usage.</title>
        <authorList>
            <person name="Kiyama R."/>
            <person name="Furutani Y."/>
            <person name="Kawaguchi K."/>
            <person name="Nakanishi T."/>
        </authorList>
    </citation>
    <scope>NUCLEOTIDE SEQUENCE [LARGE SCALE GENOMIC DNA]</scope>
</reference>
<feature type="chain" id="PRO_5019376217" evidence="1">
    <location>
        <begin position="21"/>
        <end position="498"/>
    </location>
</feature>
<dbReference type="Gene3D" id="3.20.20.80">
    <property type="entry name" value="Glycosidases"/>
    <property type="match status" value="1"/>
</dbReference>
<dbReference type="STRING" id="139825.A0A401GRS6"/>
<dbReference type="RefSeq" id="XP_027615840.1">
    <property type="nucleotide sequence ID" value="XM_027760039.1"/>
</dbReference>
<evidence type="ECO:0000313" key="3">
    <source>
        <dbReference type="Proteomes" id="UP000287166"/>
    </source>
</evidence>
<keyword evidence="3" id="KW-1185">Reference proteome</keyword>
<name>A0A401GRS6_9APHY</name>
<dbReference type="GO" id="GO:0051118">
    <property type="term" value="F:glucan endo-1,3-alpha-glucosidase activity"/>
    <property type="evidence" value="ECO:0007669"/>
    <property type="project" value="InterPro"/>
</dbReference>
<dbReference type="Pfam" id="PF03659">
    <property type="entry name" value="Glyco_hydro_71"/>
    <property type="match status" value="1"/>
</dbReference>
<sequence length="498" mass="53990">MRTFALVQVSALVAAILVSAVPSPYPNSPFRHRSLAKKGHVPRQSTPKYVVAHHMVGNTYPYTVTDWANDIALASASGLDGFALNVGSDVWQSARVADAYQAAANSGTGFKLFLSFDMSSLPCSSPDDAQALRNYITSYATNPNQLTINGQVFASTFSGETCTFGQGSVPQGWSSQFTSQLTGQNSVMFVPSFFVDPSTFSQYDGVMDGYFNWNGGWPIELTTNSVQSTLGSAAPALGGLGTFSSAVEQTLNQSTGIFSTDAPYLNGLNSISSSSKTYIAAVSPWFFTHYGPNTYNKNWIYLADFHLYPTRWDSLIENRDSVDVVEVLTWNDYGESHYVGPIEGAQPNSQAWVNGFNHTGWLDMTSYYASAYKTGAYPNIAKDKLYMWARPHPKDANSGDSVPKPTNYELDQDTLWVVVMATAPGTVTLSTSNSNSQTFPVDAGVTKLSIPLTPGGYMHGVLERNGGTTIDLQPADYTFNPNPLSYNYNAYVAYASSG</sequence>
<accession>A0A401GRS6</accession>
<keyword evidence="1" id="KW-0732">Signal</keyword>
<dbReference type="CDD" id="cd11577">
    <property type="entry name" value="GH71"/>
    <property type="match status" value="1"/>
</dbReference>
<proteinExistence type="predicted"/>